<dbReference type="Proteomes" id="UP000315628">
    <property type="component" value="Unassembled WGS sequence"/>
</dbReference>
<protein>
    <submittedName>
        <fullName evidence="2">DUF3054 family protein</fullName>
    </submittedName>
</protein>
<keyword evidence="1" id="KW-1133">Transmembrane helix</keyword>
<dbReference type="AlphaFoldDB" id="A0A560W6G3"/>
<evidence type="ECO:0000313" key="2">
    <source>
        <dbReference type="EMBL" id="TWD13216.1"/>
    </source>
</evidence>
<evidence type="ECO:0000313" key="3">
    <source>
        <dbReference type="Proteomes" id="UP000315628"/>
    </source>
</evidence>
<proteinExistence type="predicted"/>
<dbReference type="RefSeq" id="WP_144858038.1">
    <property type="nucleotide sequence ID" value="NZ_BAAAYT010000002.1"/>
</dbReference>
<gene>
    <name evidence="2" type="ORF">FB557_2604</name>
</gene>
<dbReference type="OrthoDB" id="3698172at2"/>
<sequence length="122" mass="12653">MPERREVGPAAAAAIDLVVVLGFALAGRRSHDEALDLRGLADTAWPFVVGLGLGWMLVLLVLRRSPASWIAGVLVWLATLAGGMALRDMSGQGTALPFVLVATGVLAAGLIGWRVVVAAATR</sequence>
<keyword evidence="3" id="KW-1185">Reference proteome</keyword>
<feature type="transmembrane region" description="Helical" evidence="1">
    <location>
        <begin position="69"/>
        <end position="86"/>
    </location>
</feature>
<evidence type="ECO:0000256" key="1">
    <source>
        <dbReference type="SAM" id="Phobius"/>
    </source>
</evidence>
<dbReference type="InterPro" id="IPR021414">
    <property type="entry name" value="DUF3054"/>
</dbReference>
<accession>A0A560W6G3</accession>
<keyword evidence="1" id="KW-0812">Transmembrane</keyword>
<feature type="transmembrane region" description="Helical" evidence="1">
    <location>
        <begin position="45"/>
        <end position="62"/>
    </location>
</feature>
<reference evidence="2 3" key="1">
    <citation type="submission" date="2019-06" db="EMBL/GenBank/DDBJ databases">
        <title>Sequencing the genomes of 1000 actinobacteria strains.</title>
        <authorList>
            <person name="Klenk H.-P."/>
        </authorList>
    </citation>
    <scope>NUCLEOTIDE SEQUENCE [LARGE SCALE GENOMIC DNA]</scope>
    <source>
        <strain evidence="2 3">DSM 18935</strain>
    </source>
</reference>
<keyword evidence="1" id="KW-0472">Membrane</keyword>
<name>A0A560W6G3_9MICO</name>
<dbReference type="Pfam" id="PF11255">
    <property type="entry name" value="DUF3054"/>
    <property type="match status" value="1"/>
</dbReference>
<feature type="transmembrane region" description="Helical" evidence="1">
    <location>
        <begin position="98"/>
        <end position="120"/>
    </location>
</feature>
<organism evidence="2 3">
    <name type="scientific">Marihabitans asiaticum</name>
    <dbReference type="NCBI Taxonomy" id="415218"/>
    <lineage>
        <taxon>Bacteria</taxon>
        <taxon>Bacillati</taxon>
        <taxon>Actinomycetota</taxon>
        <taxon>Actinomycetes</taxon>
        <taxon>Micrococcales</taxon>
        <taxon>Intrasporangiaceae</taxon>
        <taxon>Marihabitans</taxon>
    </lineage>
</organism>
<feature type="transmembrane region" description="Helical" evidence="1">
    <location>
        <begin position="7"/>
        <end position="25"/>
    </location>
</feature>
<comment type="caution">
    <text evidence="2">The sequence shown here is derived from an EMBL/GenBank/DDBJ whole genome shotgun (WGS) entry which is preliminary data.</text>
</comment>
<dbReference type="EMBL" id="VIUW01000005">
    <property type="protein sequence ID" value="TWD13216.1"/>
    <property type="molecule type" value="Genomic_DNA"/>
</dbReference>